<dbReference type="KEGG" id="cmax:111481425"/>
<feature type="region of interest" description="Disordered" evidence="7">
    <location>
        <begin position="172"/>
        <end position="248"/>
    </location>
</feature>
<dbReference type="GO" id="GO:0045892">
    <property type="term" value="P:negative regulation of DNA-templated transcription"/>
    <property type="evidence" value="ECO:0007669"/>
    <property type="project" value="UniProtKB-UniRule"/>
</dbReference>
<dbReference type="PROSITE" id="PS51754">
    <property type="entry name" value="OVATE"/>
    <property type="match status" value="1"/>
</dbReference>
<keyword evidence="2 6" id="KW-0678">Repressor</keyword>
<dbReference type="InterPro" id="IPR025830">
    <property type="entry name" value="DNA_bnd_dom_ovate"/>
</dbReference>
<dbReference type="InterPro" id="IPR006458">
    <property type="entry name" value="Ovate_C"/>
</dbReference>
<sequence>MGNYRFRLSDMMPNSWFYKLKDMAVIRRRNQKKEPSSTSSTHPHQVLLHSHPRKSHHFTRQLAAARESSNSPADPPRKSSKGKPRRRAPAANAATAAARTSPRLVVTSSSSGCSCGRTALESVTAASPLPPPSPPELRIEPPFSSQYSFHAEDDANAIIIEKGHKTSAKKINGSDEELKSPAQIDLPPIITRSSSSSSKHEKTDAADGSTCPSITVTKKDKAFAKEPRSSPSRRFPVNSPGPKLRIMNSPRVSSKRFGHVGRRKSESAAAKRSLTESLAIVKSTNDPQRDFRESMVEMIVENKIRASNELEDLLACYLSLNTDEYHDIIIKVFKQIWFDMTEIGVH</sequence>
<evidence type="ECO:0000313" key="9">
    <source>
        <dbReference type="Proteomes" id="UP000504608"/>
    </source>
</evidence>
<reference evidence="10" key="1">
    <citation type="submission" date="2025-08" db="UniProtKB">
        <authorList>
            <consortium name="RefSeq"/>
        </authorList>
    </citation>
    <scope>IDENTIFICATION</scope>
    <source>
        <tissue evidence="10">Young leaves</tissue>
    </source>
</reference>
<evidence type="ECO:0000256" key="2">
    <source>
        <dbReference type="ARBA" id="ARBA00022491"/>
    </source>
</evidence>
<dbReference type="PANTHER" id="PTHR33057:SF151">
    <property type="entry name" value="TRANSCRIPTION REPRESSOR OFP1"/>
    <property type="match status" value="1"/>
</dbReference>
<dbReference type="Proteomes" id="UP000504608">
    <property type="component" value="Unplaced"/>
</dbReference>
<dbReference type="OrthoDB" id="1928390at2759"/>
<dbReference type="Pfam" id="PF13724">
    <property type="entry name" value="DNA_binding_2"/>
    <property type="match status" value="1"/>
</dbReference>
<evidence type="ECO:0000256" key="7">
    <source>
        <dbReference type="SAM" id="MobiDB-lite"/>
    </source>
</evidence>
<dbReference type="NCBIfam" id="TIGR01568">
    <property type="entry name" value="A_thal_3678"/>
    <property type="match status" value="1"/>
</dbReference>
<dbReference type="GO" id="GO:0003677">
    <property type="term" value="F:DNA binding"/>
    <property type="evidence" value="ECO:0007669"/>
    <property type="project" value="InterPro"/>
</dbReference>
<protein>
    <recommendedName>
        <fullName evidence="6">Transcription repressor</fullName>
    </recommendedName>
    <alternativeName>
        <fullName evidence="6">Ovate family protein</fullName>
    </alternativeName>
</protein>
<evidence type="ECO:0000256" key="3">
    <source>
        <dbReference type="ARBA" id="ARBA00023015"/>
    </source>
</evidence>
<proteinExistence type="predicted"/>
<feature type="compositionally biased region" description="Basic and acidic residues" evidence="7">
    <location>
        <begin position="217"/>
        <end position="228"/>
    </location>
</feature>
<dbReference type="GO" id="GO:0005634">
    <property type="term" value="C:nucleus"/>
    <property type="evidence" value="ECO:0007669"/>
    <property type="project" value="UniProtKB-SubCell"/>
</dbReference>
<name>A0A6J1IX17_CUCMA</name>
<dbReference type="AlphaFoldDB" id="A0A6J1IX17"/>
<evidence type="ECO:0000313" key="10">
    <source>
        <dbReference type="RefSeq" id="XP_022982597.1"/>
    </source>
</evidence>
<dbReference type="InterPro" id="IPR038933">
    <property type="entry name" value="Ovate"/>
</dbReference>
<dbReference type="GeneID" id="111481425"/>
<organism evidence="9 10">
    <name type="scientific">Cucurbita maxima</name>
    <name type="common">Pumpkin</name>
    <name type="synonym">Winter squash</name>
    <dbReference type="NCBI Taxonomy" id="3661"/>
    <lineage>
        <taxon>Eukaryota</taxon>
        <taxon>Viridiplantae</taxon>
        <taxon>Streptophyta</taxon>
        <taxon>Embryophyta</taxon>
        <taxon>Tracheophyta</taxon>
        <taxon>Spermatophyta</taxon>
        <taxon>Magnoliopsida</taxon>
        <taxon>eudicotyledons</taxon>
        <taxon>Gunneridae</taxon>
        <taxon>Pentapetalae</taxon>
        <taxon>rosids</taxon>
        <taxon>fabids</taxon>
        <taxon>Cucurbitales</taxon>
        <taxon>Cucurbitaceae</taxon>
        <taxon>Cucurbiteae</taxon>
        <taxon>Cucurbita</taxon>
    </lineage>
</organism>
<gene>
    <name evidence="10" type="primary">LOC111481425</name>
</gene>
<keyword evidence="5 6" id="KW-0539">Nucleus</keyword>
<keyword evidence="9" id="KW-1185">Reference proteome</keyword>
<feature type="region of interest" description="Disordered" evidence="7">
    <location>
        <begin position="28"/>
        <end position="111"/>
    </location>
</feature>
<feature type="domain" description="OVATE" evidence="8">
    <location>
        <begin position="280"/>
        <end position="339"/>
    </location>
</feature>
<dbReference type="RefSeq" id="XP_022982597.1">
    <property type="nucleotide sequence ID" value="XM_023126829.1"/>
</dbReference>
<evidence type="ECO:0000259" key="8">
    <source>
        <dbReference type="PROSITE" id="PS51754"/>
    </source>
</evidence>
<feature type="compositionally biased region" description="Low complexity" evidence="7">
    <location>
        <begin position="89"/>
        <end position="111"/>
    </location>
</feature>
<dbReference type="Pfam" id="PF04844">
    <property type="entry name" value="Ovate"/>
    <property type="match status" value="1"/>
</dbReference>
<keyword evidence="3 6" id="KW-0805">Transcription regulation</keyword>
<feature type="compositionally biased region" description="Basic residues" evidence="7">
    <location>
        <begin position="78"/>
        <end position="88"/>
    </location>
</feature>
<accession>A0A6J1IX17</accession>
<dbReference type="PANTHER" id="PTHR33057">
    <property type="entry name" value="TRANSCRIPTION REPRESSOR OFP7-RELATED"/>
    <property type="match status" value="1"/>
</dbReference>
<comment type="subcellular location">
    <subcellularLocation>
        <location evidence="1 6">Nucleus</location>
    </subcellularLocation>
</comment>
<evidence type="ECO:0000256" key="4">
    <source>
        <dbReference type="ARBA" id="ARBA00023163"/>
    </source>
</evidence>
<evidence type="ECO:0000256" key="6">
    <source>
        <dbReference type="RuleBase" id="RU367028"/>
    </source>
</evidence>
<feature type="compositionally biased region" description="Basic residues" evidence="7">
    <location>
        <begin position="50"/>
        <end position="59"/>
    </location>
</feature>
<evidence type="ECO:0000256" key="1">
    <source>
        <dbReference type="ARBA" id="ARBA00004123"/>
    </source>
</evidence>
<evidence type="ECO:0000256" key="5">
    <source>
        <dbReference type="ARBA" id="ARBA00023242"/>
    </source>
</evidence>
<comment type="function">
    <text evidence="6">Transcriptional repressor that regulates multiple aspects of plant growth and development.</text>
</comment>
<keyword evidence="4 6" id="KW-0804">Transcription</keyword>